<dbReference type="RefSeq" id="WP_025279627.1">
    <property type="nucleotide sequence ID" value="NZ_CP007154.1"/>
</dbReference>
<evidence type="ECO:0000256" key="1">
    <source>
        <dbReference type="SAM" id="MobiDB-lite"/>
    </source>
</evidence>
<feature type="compositionally biased region" description="Low complexity" evidence="1">
    <location>
        <begin position="168"/>
        <end position="179"/>
    </location>
</feature>
<feature type="compositionally biased region" description="Basic and acidic residues" evidence="1">
    <location>
        <begin position="111"/>
        <end position="126"/>
    </location>
</feature>
<keyword evidence="3" id="KW-1185">Reference proteome</keyword>
<dbReference type="Proteomes" id="UP000019229">
    <property type="component" value="Chromosome"/>
</dbReference>
<feature type="compositionally biased region" description="Basic and acidic residues" evidence="1">
    <location>
        <begin position="38"/>
        <end position="67"/>
    </location>
</feature>
<name>W5UT91_9BACT</name>
<evidence type="ECO:0000313" key="3">
    <source>
        <dbReference type="Proteomes" id="UP000019229"/>
    </source>
</evidence>
<dbReference type="PATRIC" id="fig|743966.3.peg.355"/>
<organism evidence="2 3">
    <name type="scientific">Mesomycoplasma bovoculi M165/69</name>
    <dbReference type="NCBI Taxonomy" id="743966"/>
    <lineage>
        <taxon>Bacteria</taxon>
        <taxon>Bacillati</taxon>
        <taxon>Mycoplasmatota</taxon>
        <taxon>Mycoplasmoidales</taxon>
        <taxon>Metamycoplasmataceae</taxon>
        <taxon>Mesomycoplasma</taxon>
    </lineage>
</organism>
<feature type="compositionally biased region" description="Basic and acidic residues" evidence="1">
    <location>
        <begin position="75"/>
        <end position="103"/>
    </location>
</feature>
<evidence type="ECO:0000313" key="2">
    <source>
        <dbReference type="EMBL" id="AHH45362.1"/>
    </source>
</evidence>
<accession>W5UT91</accession>
<dbReference type="EMBL" id="CP007154">
    <property type="protein sequence ID" value="AHH45362.1"/>
    <property type="molecule type" value="Genomic_DNA"/>
</dbReference>
<dbReference type="AlphaFoldDB" id="W5UT91"/>
<dbReference type="eggNOG" id="ENOG5031ZAS">
    <property type="taxonomic scope" value="Bacteria"/>
</dbReference>
<protein>
    <submittedName>
        <fullName evidence="2">Putative phase variable surface protein VpbA</fullName>
    </submittedName>
</protein>
<sequence length="321" mass="35293">MTKKSKLIIAGSTVLAGTIITGIAVPLSQKANQPTPEQKQEQEKIPALTEENKGQVDSQKDSTEDKQQNSAEAGSGEKTEENSAQEETKPQVDSQKDSTEDKQQNGAEAGSGEKTEENSAQEETKPQVDLQNNSTEDKQQNGEKAGSGGKTEENNKVTEPMKSQVDSQNNGNGNQQNNGEIGKKVENSNAVESSEQKGTELKSKLTPVILYFFNGDFFLRLLTSKATFEKIKNDRLAFTLDKGGLKIDELASEFPQSGHTSYYRNYYDEPNGNVSFEIISNRSYGSDPKEKGKYKVTKVWLSNDSSKTNLLDKESNTEDVK</sequence>
<feature type="region of interest" description="Disordered" evidence="1">
    <location>
        <begin position="27"/>
        <end position="199"/>
    </location>
</feature>
<gene>
    <name evidence="2" type="primary">vpbA</name>
    <name evidence="2" type="ORF">MYB_01760</name>
</gene>
<dbReference type="KEGG" id="mbc:MYB_01760"/>
<proteinExistence type="predicted"/>
<dbReference type="OrthoDB" id="403582at2"/>
<dbReference type="HOGENOM" id="CLU_865492_0_0_14"/>
<reference evidence="2 3" key="1">
    <citation type="journal article" date="2014" name="Genome Announc.">
        <title>Complete Genome Sequence of Mycoplasma bovoculi Strain M165/69T (ATCC 29104).</title>
        <authorList>
            <person name="Calcutt M.J."/>
            <person name="Foecking M.F."/>
        </authorList>
    </citation>
    <scope>NUCLEOTIDE SEQUENCE [LARGE SCALE GENOMIC DNA]</scope>
    <source>
        <strain evidence="2">M165/69</strain>
    </source>
</reference>